<evidence type="ECO:0000313" key="1">
    <source>
        <dbReference type="EMBL" id="ACP37473.1"/>
    </source>
</evidence>
<evidence type="ECO:0000313" key="2">
    <source>
        <dbReference type="Proteomes" id="UP000001350"/>
    </source>
</evidence>
<dbReference type="HOGENOM" id="CLU_784407_0_0_2"/>
<name>C3MVN6_SACI4</name>
<dbReference type="RefSeq" id="WP_012710747.1">
    <property type="nucleotide sequence ID" value="NC_012588.1"/>
</dbReference>
<dbReference type="Proteomes" id="UP000001350">
    <property type="component" value="Chromosome"/>
</dbReference>
<proteinExistence type="predicted"/>
<dbReference type="AlphaFoldDB" id="C3MVN6"/>
<sequence length="353" mass="42027">MCTTHLELDELYYSNDPRNVLRFYEMFDSAEELIDWMKRRPKADVNIYEVEGDTDIVIVIPTANVNSDYAKMDLNIYKGFQMIFCESSGRYFNYAHSINICVKEAIKYNPEWVIFSNDDVYKIDEPYILRNELKKLDYKDVSAILPSDRNYQFHYNELRILKPTFIKGYRSFFLGSLSLLYGEIFRKSTKNIDISLILLLARAQIYYNKLLRRFNLPYVDLRVIDKKLTYKIRHIIENLFNEHINTFIIKKFGDFGGFSRTFLNKNNSVIFDETFINGVENYDLSFKLMIEKVLVKVIRYRKGSYKGRSLGVGINNMGISRNFRDFANYVYFTYKHYNELLYNNSIKCSYQHV</sequence>
<protein>
    <submittedName>
        <fullName evidence="1">Uncharacterized protein</fullName>
    </submittedName>
</protein>
<accession>C3MVN6</accession>
<dbReference type="KEGG" id="sia:M1425_0649"/>
<organism evidence="1 2">
    <name type="scientific">Saccharolobus islandicus (strain M.14.25 / Kamchatka #1)</name>
    <name type="common">Sulfolobus islandicus</name>
    <dbReference type="NCBI Taxonomy" id="427317"/>
    <lineage>
        <taxon>Archaea</taxon>
        <taxon>Thermoproteota</taxon>
        <taxon>Thermoprotei</taxon>
        <taxon>Sulfolobales</taxon>
        <taxon>Sulfolobaceae</taxon>
        <taxon>Saccharolobus</taxon>
    </lineage>
</organism>
<gene>
    <name evidence="1" type="ordered locus">M1425_0649</name>
</gene>
<dbReference type="GeneID" id="84058108"/>
<reference evidence="1 2" key="1">
    <citation type="journal article" date="2009" name="Proc. Natl. Acad. Sci. U.S.A.">
        <title>Biogeography of the Sulfolobus islandicus pan-genome.</title>
        <authorList>
            <person name="Reno M.L."/>
            <person name="Held N.L."/>
            <person name="Fields C.J."/>
            <person name="Burke P.V."/>
            <person name="Whitaker R.J."/>
        </authorList>
    </citation>
    <scope>NUCLEOTIDE SEQUENCE [LARGE SCALE GENOMIC DNA]</scope>
    <source>
        <strain evidence="2">M.14.25 / Kamchatka #1</strain>
    </source>
</reference>
<dbReference type="EMBL" id="CP001400">
    <property type="protein sequence ID" value="ACP37473.1"/>
    <property type="molecule type" value="Genomic_DNA"/>
</dbReference>